<keyword evidence="3" id="KW-1185">Reference proteome</keyword>
<gene>
    <name evidence="2" type="ordered locus">Hbal_2192</name>
</gene>
<sequence>MATRIGGFVFALGFWVVLGLVTLMSFNIIN</sequence>
<organism evidence="2 3">
    <name type="scientific">Hirschia baltica (strain ATCC 49814 / DSM 5838 / IFAM 1418)</name>
    <dbReference type="NCBI Taxonomy" id="582402"/>
    <lineage>
        <taxon>Bacteria</taxon>
        <taxon>Pseudomonadati</taxon>
        <taxon>Pseudomonadota</taxon>
        <taxon>Alphaproteobacteria</taxon>
        <taxon>Hyphomonadales</taxon>
        <taxon>Hyphomonadaceae</taxon>
        <taxon>Hirschia</taxon>
    </lineage>
</organism>
<dbReference type="EMBL" id="CP001678">
    <property type="protein sequence ID" value="ACT59872.1"/>
    <property type="molecule type" value="Genomic_DNA"/>
</dbReference>
<accession>C6XM40</accession>
<keyword evidence="1" id="KW-1133">Transmembrane helix</keyword>
<keyword evidence="1" id="KW-0472">Membrane</keyword>
<evidence type="ECO:0000313" key="3">
    <source>
        <dbReference type="Proteomes" id="UP000002745"/>
    </source>
</evidence>
<reference evidence="3" key="1">
    <citation type="journal article" date="2011" name="J. Bacteriol.">
        <title>Genome sequences of eight morphologically diverse alphaproteobacteria.</title>
        <authorList>
            <consortium name="US DOE Joint Genome Institute"/>
            <person name="Brown P.J."/>
            <person name="Kysela D.T."/>
            <person name="Buechlein A."/>
            <person name="Hemmerich C."/>
            <person name="Brun Y.V."/>
        </authorList>
    </citation>
    <scope>NUCLEOTIDE SEQUENCE [LARGE SCALE GENOMIC DNA]</scope>
    <source>
        <strain evidence="3">ATCC 49814 / DSM 5838 / IFAM 1418</strain>
    </source>
</reference>
<name>C6XM40_HIRBI</name>
<dbReference type="HOGENOM" id="CLU_3403974_0_0_5"/>
<dbReference type="KEGG" id="hba:Hbal_2192"/>
<protein>
    <submittedName>
        <fullName evidence="2">Uncharacterized protein</fullName>
    </submittedName>
</protein>
<feature type="transmembrane region" description="Helical" evidence="1">
    <location>
        <begin position="7"/>
        <end position="29"/>
    </location>
</feature>
<evidence type="ECO:0000313" key="2">
    <source>
        <dbReference type="EMBL" id="ACT59872.1"/>
    </source>
</evidence>
<proteinExistence type="predicted"/>
<evidence type="ECO:0000256" key="1">
    <source>
        <dbReference type="SAM" id="Phobius"/>
    </source>
</evidence>
<dbReference type="AlphaFoldDB" id="C6XM40"/>
<dbReference type="STRING" id="582402.Hbal_2192"/>
<dbReference type="Proteomes" id="UP000002745">
    <property type="component" value="Chromosome"/>
</dbReference>
<keyword evidence="1" id="KW-0812">Transmembrane</keyword>